<dbReference type="InterPro" id="IPR044714">
    <property type="entry name" value="AtSIBP1-like"/>
</dbReference>
<organism evidence="3 4">
    <name type="scientific">Symbiodinium pilosum</name>
    <name type="common">Dinoflagellate</name>
    <dbReference type="NCBI Taxonomy" id="2952"/>
    <lineage>
        <taxon>Eukaryota</taxon>
        <taxon>Sar</taxon>
        <taxon>Alveolata</taxon>
        <taxon>Dinophyceae</taxon>
        <taxon>Suessiales</taxon>
        <taxon>Symbiodiniaceae</taxon>
        <taxon>Symbiodinium</taxon>
    </lineage>
</organism>
<dbReference type="EMBL" id="CAJNIZ010031735">
    <property type="protein sequence ID" value="CAE7532303.1"/>
    <property type="molecule type" value="Genomic_DNA"/>
</dbReference>
<evidence type="ECO:0000313" key="3">
    <source>
        <dbReference type="EMBL" id="CAE7532303.1"/>
    </source>
</evidence>
<protein>
    <submittedName>
        <fullName evidence="3">Klhl6 protein</fullName>
    </submittedName>
</protein>
<evidence type="ECO:0000259" key="2">
    <source>
        <dbReference type="PROSITE" id="PS50097"/>
    </source>
</evidence>
<dbReference type="OrthoDB" id="6359816at2759"/>
<dbReference type="Pfam" id="PF00651">
    <property type="entry name" value="BTB"/>
    <property type="match status" value="1"/>
</dbReference>
<dbReference type="CDD" id="cd18186">
    <property type="entry name" value="BTB_POZ_ZBTB_KLHL-like"/>
    <property type="match status" value="1"/>
</dbReference>
<dbReference type="SUPFAM" id="SSF54695">
    <property type="entry name" value="POZ domain"/>
    <property type="match status" value="1"/>
</dbReference>
<dbReference type="InterPro" id="IPR011333">
    <property type="entry name" value="SKP1/BTB/POZ_sf"/>
</dbReference>
<proteinExistence type="predicted"/>
<keyword evidence="4" id="KW-1185">Reference proteome</keyword>
<accession>A0A812TQS3</accession>
<dbReference type="Gene3D" id="1.25.40.20">
    <property type="entry name" value="Ankyrin repeat-containing domain"/>
    <property type="match status" value="1"/>
</dbReference>
<feature type="domain" description="BTB" evidence="2">
    <location>
        <begin position="170"/>
        <end position="237"/>
    </location>
</feature>
<gene>
    <name evidence="3" type="primary">Klhl6</name>
    <name evidence="3" type="ORF">SPIL2461_LOCUS14027</name>
</gene>
<name>A0A812TQS3_SYMPI</name>
<comment type="caution">
    <text evidence="3">The sequence shown here is derived from an EMBL/GenBank/DDBJ whole genome shotgun (WGS) entry which is preliminary data.</text>
</comment>
<evidence type="ECO:0000313" key="4">
    <source>
        <dbReference type="Proteomes" id="UP000649617"/>
    </source>
</evidence>
<dbReference type="InterPro" id="IPR036770">
    <property type="entry name" value="Ankyrin_rpt-contain_sf"/>
</dbReference>
<feature type="region of interest" description="Disordered" evidence="1">
    <location>
        <begin position="325"/>
        <end position="345"/>
    </location>
</feature>
<dbReference type="AlphaFoldDB" id="A0A812TQS3"/>
<dbReference type="Proteomes" id="UP000649617">
    <property type="component" value="Unassembled WGS sequence"/>
</dbReference>
<dbReference type="InterPro" id="IPR000210">
    <property type="entry name" value="BTB/POZ_dom"/>
</dbReference>
<dbReference type="PANTHER" id="PTHR46672:SF8">
    <property type="entry name" value="BTB DOMAIN-CONTAINING PROTEIN"/>
    <property type="match status" value="1"/>
</dbReference>
<reference evidence="3" key="1">
    <citation type="submission" date="2021-02" db="EMBL/GenBank/DDBJ databases">
        <authorList>
            <person name="Dougan E. K."/>
            <person name="Rhodes N."/>
            <person name="Thang M."/>
            <person name="Chan C."/>
        </authorList>
    </citation>
    <scope>NUCLEOTIDE SEQUENCE</scope>
</reference>
<dbReference type="SMART" id="SM00225">
    <property type="entry name" value="BTB"/>
    <property type="match status" value="1"/>
</dbReference>
<dbReference type="PANTHER" id="PTHR46672">
    <property type="entry name" value="OS08G0495500 PROTEIN-RELATED"/>
    <property type="match status" value="1"/>
</dbReference>
<dbReference type="PROSITE" id="PS50097">
    <property type="entry name" value="BTB"/>
    <property type="match status" value="1"/>
</dbReference>
<dbReference type="Gene3D" id="3.30.710.10">
    <property type="entry name" value="Potassium Channel Kv1.1, Chain A"/>
    <property type="match status" value="1"/>
</dbReference>
<evidence type="ECO:0000256" key="1">
    <source>
        <dbReference type="SAM" id="MobiDB-lite"/>
    </source>
</evidence>
<sequence length="345" mass="38065">MASACDGDVIVGYIRMNNIQALRRFTPKNFDWNQGHGETRTLLLILAMLSAGADTYERRLRVIEWMLKAGADPQRRNSQTATPWQIWKTHDKENTMVTVSTAGRSPISFAFACVEAMRQAASVDWSARIKFFEGALELMATTKSRPDENIPVPRSVVDTWEAVREMTSTHNVVFEAADDEVSAHDLLLVAASPVLKAMLDSTMLEGSSKRISVKDTPSSGVRLFVDMLYSSSSRDDPDCEAALVALELAHRWQVLGLVSVIAGMLQEMLTESSFVAIAEAAVLRDLDWLQSSCVAFGEKNAKIQDMLKKGTLPVPVRKLLGAVQAPDATEAEEGPKGKRRRFHAP</sequence>